<evidence type="ECO:0000256" key="2">
    <source>
        <dbReference type="ARBA" id="ARBA00022475"/>
    </source>
</evidence>
<dbReference type="EMBL" id="BSPQ01000013">
    <property type="protein sequence ID" value="GLS91669.1"/>
    <property type="molecule type" value="Genomic_DNA"/>
</dbReference>
<protein>
    <submittedName>
        <fullName evidence="11">Molybdenum import ATP-binding protein ModC</fullName>
    </submittedName>
</protein>
<evidence type="ECO:0000259" key="10">
    <source>
        <dbReference type="PROSITE" id="PS51866"/>
    </source>
</evidence>
<evidence type="ECO:0000256" key="4">
    <source>
        <dbReference type="ARBA" id="ARBA00022741"/>
    </source>
</evidence>
<feature type="domain" description="ABC transporter" evidence="9">
    <location>
        <begin position="2"/>
        <end position="230"/>
    </location>
</feature>
<evidence type="ECO:0000313" key="12">
    <source>
        <dbReference type="Proteomes" id="UP001157353"/>
    </source>
</evidence>
<reference evidence="12" key="1">
    <citation type="journal article" date="2019" name="Int. J. Syst. Evol. Microbiol.">
        <title>The Global Catalogue of Microorganisms (GCM) 10K type strain sequencing project: providing services to taxonomists for standard genome sequencing and annotation.</title>
        <authorList>
            <consortium name="The Broad Institute Genomics Platform"/>
            <consortium name="The Broad Institute Genome Sequencing Center for Infectious Disease"/>
            <person name="Wu L."/>
            <person name="Ma J."/>
        </authorList>
    </citation>
    <scope>NUCLEOTIDE SEQUENCE [LARGE SCALE GENOMIC DNA]</scope>
    <source>
        <strain evidence="12">NBRC 103166</strain>
    </source>
</reference>
<dbReference type="InterPro" id="IPR050334">
    <property type="entry name" value="Molybdenum_import_ModC"/>
</dbReference>
<dbReference type="PANTHER" id="PTHR43514">
    <property type="entry name" value="ABC TRANSPORTER I FAMILY MEMBER 10"/>
    <property type="match status" value="1"/>
</dbReference>
<dbReference type="Gene3D" id="3.40.50.300">
    <property type="entry name" value="P-loop containing nucleotide triphosphate hydrolases"/>
    <property type="match status" value="1"/>
</dbReference>
<keyword evidence="12" id="KW-1185">Reference proteome</keyword>
<evidence type="ECO:0000313" key="11">
    <source>
        <dbReference type="EMBL" id="GLS91669.1"/>
    </source>
</evidence>
<evidence type="ECO:0000259" key="9">
    <source>
        <dbReference type="PROSITE" id="PS50893"/>
    </source>
</evidence>
<keyword evidence="7" id="KW-0472">Membrane</keyword>
<feature type="domain" description="Mop" evidence="10">
    <location>
        <begin position="289"/>
        <end position="355"/>
    </location>
</feature>
<dbReference type="InterPro" id="IPR003439">
    <property type="entry name" value="ABC_transporter-like_ATP-bd"/>
</dbReference>
<organism evidence="11 12">
    <name type="scientific">Psychromonas marina</name>
    <dbReference type="NCBI Taxonomy" id="88364"/>
    <lineage>
        <taxon>Bacteria</taxon>
        <taxon>Pseudomonadati</taxon>
        <taxon>Pseudomonadota</taxon>
        <taxon>Gammaproteobacteria</taxon>
        <taxon>Alteromonadales</taxon>
        <taxon>Psychromonadaceae</taxon>
        <taxon>Psychromonas</taxon>
    </lineage>
</organism>
<dbReference type="InterPro" id="IPR017871">
    <property type="entry name" value="ABC_transporter-like_CS"/>
</dbReference>
<evidence type="ECO:0000256" key="1">
    <source>
        <dbReference type="ARBA" id="ARBA00022448"/>
    </source>
</evidence>
<accession>A0ABQ6E2K6</accession>
<keyword evidence="2" id="KW-1003">Cell membrane</keyword>
<keyword evidence="6" id="KW-1278">Translocase</keyword>
<evidence type="ECO:0000256" key="3">
    <source>
        <dbReference type="ARBA" id="ARBA00022505"/>
    </source>
</evidence>
<evidence type="ECO:0000256" key="6">
    <source>
        <dbReference type="ARBA" id="ARBA00022967"/>
    </source>
</evidence>
<dbReference type="PROSITE" id="PS00211">
    <property type="entry name" value="ABC_TRANSPORTER_1"/>
    <property type="match status" value="1"/>
</dbReference>
<dbReference type="PANTHER" id="PTHR43514:SF4">
    <property type="entry name" value="ABC TRANSPORTER I FAMILY MEMBER 10"/>
    <property type="match status" value="1"/>
</dbReference>
<dbReference type="PROSITE" id="PS50893">
    <property type="entry name" value="ABC_TRANSPORTER_2"/>
    <property type="match status" value="1"/>
</dbReference>
<dbReference type="Gene3D" id="2.40.50.100">
    <property type="match status" value="1"/>
</dbReference>
<keyword evidence="3 8" id="KW-0500">Molybdenum</keyword>
<comment type="caution">
    <text evidence="11">The sequence shown here is derived from an EMBL/GenBank/DDBJ whole genome shotgun (WGS) entry which is preliminary data.</text>
</comment>
<dbReference type="SUPFAM" id="SSF50331">
    <property type="entry name" value="MOP-like"/>
    <property type="match status" value="1"/>
</dbReference>
<keyword evidence="1" id="KW-0813">Transport</keyword>
<gene>
    <name evidence="11" type="primary">modC_1</name>
    <name evidence="11" type="ORF">GCM10007916_27380</name>
</gene>
<dbReference type="InterPro" id="IPR008995">
    <property type="entry name" value="Mo/tungstate-bd_C_term_dom"/>
</dbReference>
<dbReference type="SMART" id="SM00382">
    <property type="entry name" value="AAA"/>
    <property type="match status" value="1"/>
</dbReference>
<dbReference type="InterPro" id="IPR027417">
    <property type="entry name" value="P-loop_NTPase"/>
</dbReference>
<dbReference type="SUPFAM" id="SSF52540">
    <property type="entry name" value="P-loop containing nucleoside triphosphate hydrolases"/>
    <property type="match status" value="1"/>
</dbReference>
<sequence length="356" mass="39532">MLNKVPVQQLEFQLKKDKLFDFSGTIILQGICGVFGDSGAGKTSLVRALIGLDDDYSGNVSFAGEVWQGTNYFLKTEQRRVGMVFQEPRLFPHLDALGNLKIAKHKNSLYTIKQLAKALDFENLLNKKSIALSGGQKQRIAIARAILTAPKLLIMDEPLSSLDKHSRALLLPFIKQLAQQIPILYITHSMQELFYLATNMLLINNGSVEAIGEPLRLFLDPKLSLAKHAHSGLLLTVDSLTWDDQNAMLQGKVDGQAIYLAIANTRQEQSLQIKVESKDVIIATQPFMNSSLQNCLTTTIEQIEQISASHILLTLFLGEQRLQAKITIKSLHQLQLEVGQVVFSYVKAVSIIGELP</sequence>
<dbReference type="GO" id="GO:0005524">
    <property type="term" value="F:ATP binding"/>
    <property type="evidence" value="ECO:0007669"/>
    <property type="project" value="UniProtKB-KW"/>
</dbReference>
<dbReference type="Pfam" id="PF03459">
    <property type="entry name" value="TOBE"/>
    <property type="match status" value="1"/>
</dbReference>
<dbReference type="InterPro" id="IPR004606">
    <property type="entry name" value="Mop_domain"/>
</dbReference>
<evidence type="ECO:0000256" key="8">
    <source>
        <dbReference type="PROSITE-ProRule" id="PRU01213"/>
    </source>
</evidence>
<dbReference type="Proteomes" id="UP001157353">
    <property type="component" value="Unassembled WGS sequence"/>
</dbReference>
<dbReference type="Pfam" id="PF00005">
    <property type="entry name" value="ABC_tran"/>
    <property type="match status" value="1"/>
</dbReference>
<dbReference type="InterPro" id="IPR005116">
    <property type="entry name" value="Transp-assoc_OB_typ1"/>
</dbReference>
<evidence type="ECO:0000256" key="7">
    <source>
        <dbReference type="ARBA" id="ARBA00023136"/>
    </source>
</evidence>
<dbReference type="InterPro" id="IPR003593">
    <property type="entry name" value="AAA+_ATPase"/>
</dbReference>
<evidence type="ECO:0000256" key="5">
    <source>
        <dbReference type="ARBA" id="ARBA00022840"/>
    </source>
</evidence>
<name>A0ABQ6E2K6_9GAMM</name>
<dbReference type="PROSITE" id="PS51866">
    <property type="entry name" value="MOP"/>
    <property type="match status" value="1"/>
</dbReference>
<keyword evidence="4" id="KW-0547">Nucleotide-binding</keyword>
<keyword evidence="5 11" id="KW-0067">ATP-binding</keyword>
<proteinExistence type="predicted"/>